<accession>A0ABP6ABX5</accession>
<evidence type="ECO:0000313" key="3">
    <source>
        <dbReference type="Proteomes" id="UP001499978"/>
    </source>
</evidence>
<sequence length="295" mass="31259">MVLSGALLLTVSLLAVAGMRFIPGAPLQAAPRWLGGGQSTPGQAAPGQAGEGAGRPTVAPSPSPSPLAVRPGPVKITGARFAEWALLDHRTGEVYGSKRMSATSHTASLVKAWIAADYLRRVDEAGREPSVTRLRQLSTMIRDSDNDTAIELYEINGGLSSGERMIASCGMTDSRSDANWSLIRLSPRDVARLGGCIADGRAAGRAWTSWLLQEMRLVRGVGDFGVRKAFPASARETIAIKNGWVVRDDSGLYEVNCLAVGDGWSVGVMTRYPAALDYTHGAAICQSVGAQLRVR</sequence>
<evidence type="ECO:0000256" key="1">
    <source>
        <dbReference type="SAM" id="MobiDB-lite"/>
    </source>
</evidence>
<evidence type="ECO:0000313" key="2">
    <source>
        <dbReference type="EMBL" id="GAA2510596.1"/>
    </source>
</evidence>
<organism evidence="2 3">
    <name type="scientific">Pilimelia columellifera subsp. columellifera</name>
    <dbReference type="NCBI Taxonomy" id="706583"/>
    <lineage>
        <taxon>Bacteria</taxon>
        <taxon>Bacillati</taxon>
        <taxon>Actinomycetota</taxon>
        <taxon>Actinomycetes</taxon>
        <taxon>Micromonosporales</taxon>
        <taxon>Micromonosporaceae</taxon>
        <taxon>Pilimelia</taxon>
    </lineage>
</organism>
<keyword evidence="2" id="KW-0378">Hydrolase</keyword>
<dbReference type="Proteomes" id="UP001499978">
    <property type="component" value="Unassembled WGS sequence"/>
</dbReference>
<gene>
    <name evidence="2" type="ORF">GCM10010201_01640</name>
</gene>
<protein>
    <submittedName>
        <fullName evidence="2">Serine hydrolase</fullName>
    </submittedName>
</protein>
<dbReference type="GO" id="GO:0016787">
    <property type="term" value="F:hydrolase activity"/>
    <property type="evidence" value="ECO:0007669"/>
    <property type="project" value="UniProtKB-KW"/>
</dbReference>
<reference evidence="3" key="1">
    <citation type="journal article" date="2019" name="Int. J. Syst. Evol. Microbiol.">
        <title>The Global Catalogue of Microorganisms (GCM) 10K type strain sequencing project: providing services to taxonomists for standard genome sequencing and annotation.</title>
        <authorList>
            <consortium name="The Broad Institute Genomics Platform"/>
            <consortium name="The Broad Institute Genome Sequencing Center for Infectious Disease"/>
            <person name="Wu L."/>
            <person name="Ma J."/>
        </authorList>
    </citation>
    <scope>NUCLEOTIDE SEQUENCE [LARGE SCALE GENOMIC DNA]</scope>
    <source>
        <strain evidence="3">JCM 3367</strain>
    </source>
</reference>
<dbReference type="InterPro" id="IPR012338">
    <property type="entry name" value="Beta-lactam/transpept-like"/>
</dbReference>
<feature type="region of interest" description="Disordered" evidence="1">
    <location>
        <begin position="33"/>
        <end position="69"/>
    </location>
</feature>
<dbReference type="SUPFAM" id="SSF56601">
    <property type="entry name" value="beta-lactamase/transpeptidase-like"/>
    <property type="match status" value="1"/>
</dbReference>
<name>A0ABP6ABX5_9ACTN</name>
<dbReference type="EMBL" id="BAAARY010000001">
    <property type="protein sequence ID" value="GAA2510596.1"/>
    <property type="molecule type" value="Genomic_DNA"/>
</dbReference>
<dbReference type="Gene3D" id="3.40.710.10">
    <property type="entry name" value="DD-peptidase/beta-lactamase superfamily"/>
    <property type="match status" value="1"/>
</dbReference>
<keyword evidence="3" id="KW-1185">Reference proteome</keyword>
<comment type="caution">
    <text evidence="2">The sequence shown here is derived from an EMBL/GenBank/DDBJ whole genome shotgun (WGS) entry which is preliminary data.</text>
</comment>
<proteinExistence type="predicted"/>